<dbReference type="OrthoDB" id="3497377at2759"/>
<dbReference type="Proteomes" id="UP000186583">
    <property type="component" value="Unassembled WGS sequence"/>
</dbReference>
<name>A0A1Q8S6M1_9PEZI</name>
<accession>A0A1Q8S6M1</accession>
<feature type="signal peptide" evidence="1">
    <location>
        <begin position="1"/>
        <end position="17"/>
    </location>
</feature>
<dbReference type="AlphaFoldDB" id="A0A1Q8S6M1"/>
<evidence type="ECO:0000256" key="1">
    <source>
        <dbReference type="SAM" id="SignalP"/>
    </source>
</evidence>
<evidence type="ECO:0000313" key="3">
    <source>
        <dbReference type="Proteomes" id="UP000186583"/>
    </source>
</evidence>
<protein>
    <recommendedName>
        <fullName evidence="4">SnoaL-like domain-containing protein</fullName>
    </recommendedName>
</protein>
<sequence>MKPSTAAFLLSSAVVAAVDMAPYKPDANVDKAFAKFVEEYYLTSEDKSATTAFTNFWPADGQLILAGRTFSGSAAMLAVKQSLLPPGGNKSWWHLIRGASVAGESEESKTFVANIVIQTTYVGGNCSQAYGNASFTILKDDQGSPRLEPHSESLSVYNLAVSTTESPTNIPCSAS</sequence>
<dbReference type="STRING" id="708187.A0A1Q8S6M1"/>
<keyword evidence="3" id="KW-1185">Reference proteome</keyword>
<evidence type="ECO:0000313" key="2">
    <source>
        <dbReference type="EMBL" id="OLN97108.1"/>
    </source>
</evidence>
<comment type="caution">
    <text evidence="2">The sequence shown here is derived from an EMBL/GenBank/DDBJ whole genome shotgun (WGS) entry which is preliminary data.</text>
</comment>
<keyword evidence="1" id="KW-0732">Signal</keyword>
<feature type="chain" id="PRO_5012118728" description="SnoaL-like domain-containing protein" evidence="1">
    <location>
        <begin position="18"/>
        <end position="175"/>
    </location>
</feature>
<gene>
    <name evidence="2" type="ORF">CCHL11_02048</name>
</gene>
<reference evidence="2 3" key="1">
    <citation type="submission" date="2016-11" db="EMBL/GenBank/DDBJ databases">
        <title>Draft Genome Assembly of Colletotrichum chlorophyti a pathogen of herbaceous plants.</title>
        <authorList>
            <person name="Gan P."/>
            <person name="Narusaka M."/>
            <person name="Tsushima A."/>
            <person name="Narusaka Y."/>
            <person name="Takano Y."/>
            <person name="Shirasu K."/>
        </authorList>
    </citation>
    <scope>NUCLEOTIDE SEQUENCE [LARGE SCALE GENOMIC DNA]</scope>
    <source>
        <strain evidence="2 3">NTL11</strain>
    </source>
</reference>
<evidence type="ECO:0008006" key="4">
    <source>
        <dbReference type="Google" id="ProtNLM"/>
    </source>
</evidence>
<dbReference type="EMBL" id="MPGH01000011">
    <property type="protein sequence ID" value="OLN97108.1"/>
    <property type="molecule type" value="Genomic_DNA"/>
</dbReference>
<proteinExistence type="predicted"/>
<organism evidence="2 3">
    <name type="scientific">Colletotrichum chlorophyti</name>
    <dbReference type="NCBI Taxonomy" id="708187"/>
    <lineage>
        <taxon>Eukaryota</taxon>
        <taxon>Fungi</taxon>
        <taxon>Dikarya</taxon>
        <taxon>Ascomycota</taxon>
        <taxon>Pezizomycotina</taxon>
        <taxon>Sordariomycetes</taxon>
        <taxon>Hypocreomycetidae</taxon>
        <taxon>Glomerellales</taxon>
        <taxon>Glomerellaceae</taxon>
        <taxon>Colletotrichum</taxon>
    </lineage>
</organism>